<dbReference type="EMBL" id="RWJN01000089">
    <property type="protein sequence ID" value="TCD67681.1"/>
    <property type="molecule type" value="Genomic_DNA"/>
</dbReference>
<evidence type="ECO:0000256" key="1">
    <source>
        <dbReference type="ARBA" id="ARBA00001335"/>
    </source>
</evidence>
<evidence type="ECO:0000256" key="11">
    <source>
        <dbReference type="RuleBase" id="RU004386"/>
    </source>
</evidence>
<dbReference type="SUPFAM" id="SSF53187">
    <property type="entry name" value="Zn-dependent exopeptidases"/>
    <property type="match status" value="1"/>
</dbReference>
<proteinExistence type="inferred from homology"/>
<dbReference type="AlphaFoldDB" id="A0A4R0RH89"/>
<dbReference type="GO" id="GO:0006508">
    <property type="term" value="P:proteolysis"/>
    <property type="evidence" value="ECO:0007669"/>
    <property type="project" value="UniProtKB-KW"/>
</dbReference>
<evidence type="ECO:0000313" key="13">
    <source>
        <dbReference type="Proteomes" id="UP000292702"/>
    </source>
</evidence>
<dbReference type="GO" id="GO:0008237">
    <property type="term" value="F:metallopeptidase activity"/>
    <property type="evidence" value="ECO:0007669"/>
    <property type="project" value="UniProtKB-KW"/>
</dbReference>
<dbReference type="Gene3D" id="2.30.250.10">
    <property type="entry name" value="Aminopeptidase i, Domain 2"/>
    <property type="match status" value="1"/>
</dbReference>
<name>A0A4R0RH89_9APHY</name>
<keyword evidence="13" id="KW-1185">Reference proteome</keyword>
<evidence type="ECO:0000256" key="5">
    <source>
        <dbReference type="ARBA" id="ARBA00022438"/>
    </source>
</evidence>
<evidence type="ECO:0000256" key="10">
    <source>
        <dbReference type="ARBA" id="ARBA00023049"/>
    </source>
</evidence>
<reference evidence="12 13" key="1">
    <citation type="submission" date="2018-11" db="EMBL/GenBank/DDBJ databases">
        <title>Genome assembly of Steccherinum ochraceum LE-BIN_3174, the white-rot fungus of the Steccherinaceae family (The Residual Polyporoid clade, Polyporales, Basidiomycota).</title>
        <authorList>
            <person name="Fedorova T.V."/>
            <person name="Glazunova O.A."/>
            <person name="Landesman E.O."/>
            <person name="Moiseenko K.V."/>
            <person name="Psurtseva N.V."/>
            <person name="Savinova O.S."/>
            <person name="Shakhova N.V."/>
            <person name="Tyazhelova T.V."/>
            <person name="Vasina D.V."/>
        </authorList>
    </citation>
    <scope>NUCLEOTIDE SEQUENCE [LARGE SCALE GENOMIC DNA]</scope>
    <source>
        <strain evidence="12 13">LE-BIN_3174</strain>
    </source>
</reference>
<keyword evidence="8 11" id="KW-0378">Hydrolase</keyword>
<dbReference type="GO" id="GO:0008270">
    <property type="term" value="F:zinc ion binding"/>
    <property type="evidence" value="ECO:0007669"/>
    <property type="project" value="InterPro"/>
</dbReference>
<dbReference type="SUPFAM" id="SSF101821">
    <property type="entry name" value="Aminopeptidase/glucanase lid domain"/>
    <property type="match status" value="1"/>
</dbReference>
<dbReference type="GO" id="GO:0004177">
    <property type="term" value="F:aminopeptidase activity"/>
    <property type="evidence" value="ECO:0007669"/>
    <property type="project" value="UniProtKB-KW"/>
</dbReference>
<evidence type="ECO:0000256" key="6">
    <source>
        <dbReference type="ARBA" id="ARBA00022670"/>
    </source>
</evidence>
<dbReference type="PRINTS" id="PR00932">
    <property type="entry name" value="AMINO1PTASE"/>
</dbReference>
<dbReference type="FunFam" id="2.30.250.10:FF:000001">
    <property type="entry name" value="Aspartyl aminopeptidase 1"/>
    <property type="match status" value="1"/>
</dbReference>
<dbReference type="InterPro" id="IPR023358">
    <property type="entry name" value="Peptidase_M18_dom2"/>
</dbReference>
<evidence type="ECO:0000256" key="9">
    <source>
        <dbReference type="ARBA" id="ARBA00022833"/>
    </source>
</evidence>
<dbReference type="STRING" id="92696.A0A4R0RH89"/>
<keyword evidence="9 11" id="KW-0862">Zinc</keyword>
<dbReference type="NCBIfam" id="NF002759">
    <property type="entry name" value="PRK02813.1"/>
    <property type="match status" value="1"/>
</dbReference>
<protein>
    <recommendedName>
        <fullName evidence="4">aspartyl aminopeptidase</fullName>
        <ecNumber evidence="4">3.4.11.21</ecNumber>
    </recommendedName>
</protein>
<dbReference type="GO" id="GO:0000324">
    <property type="term" value="C:fungal-type vacuole"/>
    <property type="evidence" value="ECO:0007669"/>
    <property type="project" value="TreeGrafter"/>
</dbReference>
<dbReference type="Pfam" id="PF02127">
    <property type="entry name" value="Peptidase_M18"/>
    <property type="match status" value="1"/>
</dbReference>
<dbReference type="PANTHER" id="PTHR28570">
    <property type="entry name" value="ASPARTYL AMINOPEPTIDASE"/>
    <property type="match status" value="1"/>
</dbReference>
<evidence type="ECO:0000256" key="3">
    <source>
        <dbReference type="ARBA" id="ARBA00008290"/>
    </source>
</evidence>
<dbReference type="EC" id="3.4.11.21" evidence="4"/>
<dbReference type="InterPro" id="IPR001948">
    <property type="entry name" value="Peptidase_M18"/>
</dbReference>
<organism evidence="12 13">
    <name type="scientific">Steccherinum ochraceum</name>
    <dbReference type="NCBI Taxonomy" id="92696"/>
    <lineage>
        <taxon>Eukaryota</taxon>
        <taxon>Fungi</taxon>
        <taxon>Dikarya</taxon>
        <taxon>Basidiomycota</taxon>
        <taxon>Agaricomycotina</taxon>
        <taxon>Agaricomycetes</taxon>
        <taxon>Polyporales</taxon>
        <taxon>Steccherinaceae</taxon>
        <taxon>Steccherinum</taxon>
    </lineage>
</organism>
<gene>
    <name evidence="12" type="ORF">EIP91_012047</name>
</gene>
<keyword evidence="10 11" id="KW-0482">Metalloprotease</keyword>
<evidence type="ECO:0000256" key="8">
    <source>
        <dbReference type="ARBA" id="ARBA00022801"/>
    </source>
</evidence>
<evidence type="ECO:0000313" key="12">
    <source>
        <dbReference type="EMBL" id="TCD67681.1"/>
    </source>
</evidence>
<keyword evidence="7 11" id="KW-0479">Metal-binding</keyword>
<accession>A0A4R0RH89</accession>
<dbReference type="PANTHER" id="PTHR28570:SF3">
    <property type="entry name" value="ASPARTYL AMINOPEPTIDASE"/>
    <property type="match status" value="1"/>
</dbReference>
<comment type="caution">
    <text evidence="12">The sequence shown here is derived from an EMBL/GenBank/DDBJ whole genome shotgun (WGS) entry which is preliminary data.</text>
</comment>
<dbReference type="Gene3D" id="3.40.630.10">
    <property type="entry name" value="Zn peptidases"/>
    <property type="match status" value="1"/>
</dbReference>
<dbReference type="Proteomes" id="UP000292702">
    <property type="component" value="Unassembled WGS sequence"/>
</dbReference>
<evidence type="ECO:0000256" key="4">
    <source>
        <dbReference type="ARBA" id="ARBA00011965"/>
    </source>
</evidence>
<keyword evidence="6 11" id="KW-0645">Protease</keyword>
<comment type="similarity">
    <text evidence="3 11">Belongs to the peptidase M18 family.</text>
</comment>
<comment type="cofactor">
    <cofactor evidence="2">
        <name>Zn(2+)</name>
        <dbReference type="ChEBI" id="CHEBI:29105"/>
    </cofactor>
</comment>
<evidence type="ECO:0000256" key="2">
    <source>
        <dbReference type="ARBA" id="ARBA00001947"/>
    </source>
</evidence>
<evidence type="ECO:0000256" key="7">
    <source>
        <dbReference type="ARBA" id="ARBA00022723"/>
    </source>
</evidence>
<keyword evidence="5 11" id="KW-0031">Aminopeptidase</keyword>
<comment type="catalytic activity">
    <reaction evidence="1">
        <text>Release of an N-terminal aspartate or glutamate from a peptide, with a preference for aspartate.</text>
        <dbReference type="EC" id="3.4.11.21"/>
    </reaction>
</comment>
<dbReference type="OrthoDB" id="9880441at2759"/>
<sequence>MSVRYIHRFYHRRSFSQAMMIRNTGPKAAYRLLEFVNASPTPFHAVEAASKRLDSAGFKKACPTKLEDWKPDLLNILADQGSRLLGEHIGSRREILHYSSTAQHSNQSALVAFTLPRGWKKSSGAGLSIVATHIDSPNLRVRPVSKKSKAGYVQVGVELYGGGIWHSWLDRDLSLAGRVVISNGNGFTAKLVNIKRPILRIPTLAIHLDRNVNAEFKFNQETEFVPIAGLVEAELNGKQTSEEESGATSVQANHHAAILSVVAEELSVAPTQIHDFELHLYDTQPSQLGGLNEEFVFSPRLDNQFSSFCAVDAIATADHSQGDKVNCIALFNHEEVGSVSSTGAESDLVPTLLRRLSPTPELTAQSIARSFLLSCDMGHAIHPNYTSKHEDNHAPKINGGVVIKTNAKQRYASDAVGSFIVKKLIEKKNGRVQEYEVRNDMACGSTVGPFLSKLGVRVVDIGLAMLSMHSIRETAGSHDAQHAVDLFTAFFEDFTSIDQQEQNLLVD</sequence>
<dbReference type="CDD" id="cd05658">
    <property type="entry name" value="M18_DAP"/>
    <property type="match status" value="1"/>
</dbReference>